<dbReference type="EMBL" id="JAOPGA020001174">
    <property type="protein sequence ID" value="KAL0485860.1"/>
    <property type="molecule type" value="Genomic_DNA"/>
</dbReference>
<dbReference type="AlphaFoldDB" id="A0AAW2Z8W0"/>
<protein>
    <submittedName>
        <fullName evidence="2">3 TM domain-containing transmembrane protein</fullName>
    </submittedName>
</protein>
<gene>
    <name evidence="2" type="ORF">AKO1_002115</name>
</gene>
<evidence type="ECO:0000313" key="3">
    <source>
        <dbReference type="Proteomes" id="UP001431209"/>
    </source>
</evidence>
<accession>A0AAW2Z8W0</accession>
<keyword evidence="1 2" id="KW-0812">Transmembrane</keyword>
<keyword evidence="1" id="KW-1133">Transmembrane helix</keyword>
<feature type="transmembrane region" description="Helical" evidence="1">
    <location>
        <begin position="127"/>
        <end position="145"/>
    </location>
</feature>
<dbReference type="Proteomes" id="UP001431209">
    <property type="component" value="Unassembled WGS sequence"/>
</dbReference>
<comment type="caution">
    <text evidence="2">The sequence shown here is derived from an EMBL/GenBank/DDBJ whole genome shotgun (WGS) entry which is preliminary data.</text>
</comment>
<sequence length="331" mass="38218">MDASSLYWWASLSFCVTYGVKLVKIPLQRKSSEVEALVDSSFRSDLVFARLRYPLPLEIDPKISSLFEDASSFVGQPFFNASMGQTVNWNVSQWISAPVTILTGVSKVLSQLVVLRTLTNNSIIFQFFAYSLTAPVIVAIFKLFWKRYNQQGGKRMKKRPWATPVHREYQFLDRLATDTANKIEISLFGFQDWLEERYRQVSILMRKMTQEHRESHRLYVMLLQGLEKAFEQVIFIHLIFKASSLNISLGTINTVQSYARDFVESMESFLDDTDKAFQMLFVLSSFYKATQLASRVSEKKLLELDSASENMKIEFRNVSFTYPGSKNEGIR</sequence>
<organism evidence="2 3">
    <name type="scientific">Acrasis kona</name>
    <dbReference type="NCBI Taxonomy" id="1008807"/>
    <lineage>
        <taxon>Eukaryota</taxon>
        <taxon>Discoba</taxon>
        <taxon>Heterolobosea</taxon>
        <taxon>Tetramitia</taxon>
        <taxon>Eutetramitia</taxon>
        <taxon>Acrasidae</taxon>
        <taxon>Acrasis</taxon>
    </lineage>
</organism>
<proteinExistence type="predicted"/>
<keyword evidence="3" id="KW-1185">Reference proteome</keyword>
<keyword evidence="1" id="KW-0472">Membrane</keyword>
<evidence type="ECO:0000256" key="1">
    <source>
        <dbReference type="SAM" id="Phobius"/>
    </source>
</evidence>
<name>A0AAW2Z8W0_9EUKA</name>
<evidence type="ECO:0000313" key="2">
    <source>
        <dbReference type="EMBL" id="KAL0485860.1"/>
    </source>
</evidence>
<reference evidence="2 3" key="1">
    <citation type="submission" date="2024-03" db="EMBL/GenBank/DDBJ databases">
        <title>The Acrasis kona genome and developmental transcriptomes reveal deep origins of eukaryotic multicellular pathways.</title>
        <authorList>
            <person name="Sheikh S."/>
            <person name="Fu C.-J."/>
            <person name="Brown M.W."/>
            <person name="Baldauf S.L."/>
        </authorList>
    </citation>
    <scope>NUCLEOTIDE SEQUENCE [LARGE SCALE GENOMIC DNA]</scope>
    <source>
        <strain evidence="2 3">ATCC MYA-3509</strain>
    </source>
</reference>